<name>A0A7G9G1M7_9FIRM</name>
<gene>
    <name evidence="1" type="ORF">H9Q78_09595</name>
</gene>
<dbReference type="SUPFAM" id="SSF50475">
    <property type="entry name" value="FMN-binding split barrel"/>
    <property type="match status" value="1"/>
</dbReference>
<proteinExistence type="predicted"/>
<dbReference type="AlphaFoldDB" id="A0A7G9G1M7"/>
<dbReference type="InterPro" id="IPR012349">
    <property type="entry name" value="Split_barrel_FMN-bd"/>
</dbReference>
<dbReference type="KEGG" id="qdo:H9Q78_09595"/>
<dbReference type="Gene3D" id="2.30.110.10">
    <property type="entry name" value="Electron Transport, Fmn-binding Protein, Chain A"/>
    <property type="match status" value="1"/>
</dbReference>
<dbReference type="RefSeq" id="WP_249301300.1">
    <property type="nucleotide sequence ID" value="NZ_CP060634.1"/>
</dbReference>
<dbReference type="Proteomes" id="UP000515823">
    <property type="component" value="Chromosome"/>
</dbReference>
<evidence type="ECO:0000313" key="2">
    <source>
        <dbReference type="Proteomes" id="UP000515823"/>
    </source>
</evidence>
<dbReference type="InterPro" id="IPR024747">
    <property type="entry name" value="Pyridox_Oxase-rel"/>
</dbReference>
<dbReference type="PANTHER" id="PTHR34071">
    <property type="entry name" value="5-NITROIMIDAZOLE ANTIBIOTICS RESISTANCE PROTEIN, NIMA-FAMILY-RELATED PROTEIN-RELATED"/>
    <property type="match status" value="1"/>
</dbReference>
<reference evidence="1 2" key="1">
    <citation type="submission" date="2020-08" db="EMBL/GenBank/DDBJ databases">
        <authorList>
            <person name="Liu C."/>
            <person name="Sun Q."/>
        </authorList>
    </citation>
    <scope>NUCLEOTIDE SEQUENCE [LARGE SCALE GENOMIC DNA]</scope>
    <source>
        <strain evidence="1 2">NSJ-38</strain>
    </source>
</reference>
<keyword evidence="2" id="KW-1185">Reference proteome</keyword>
<organism evidence="1 2">
    <name type="scientific">Qiania dongpingensis</name>
    <dbReference type="NCBI Taxonomy" id="2763669"/>
    <lineage>
        <taxon>Bacteria</taxon>
        <taxon>Bacillati</taxon>
        <taxon>Bacillota</taxon>
        <taxon>Clostridia</taxon>
        <taxon>Lachnospirales</taxon>
        <taxon>Lachnospiraceae</taxon>
        <taxon>Qiania</taxon>
    </lineage>
</organism>
<dbReference type="Pfam" id="PF12900">
    <property type="entry name" value="Pyridox_ox_2"/>
    <property type="match status" value="1"/>
</dbReference>
<accession>A0A7G9G1M7</accession>
<dbReference type="EMBL" id="CP060634">
    <property type="protein sequence ID" value="QNM04709.1"/>
    <property type="molecule type" value="Genomic_DNA"/>
</dbReference>
<dbReference type="PANTHER" id="PTHR34071:SF2">
    <property type="entry name" value="FLAVIN-NUCLEOTIDE-BINDING PROTEIN"/>
    <property type="match status" value="1"/>
</dbReference>
<sequence>MIRKDREMPREFAESIVDKCEWAVMAMNDADGFPYCIPLTIARDGNFIYFHASKAIGKKAAALAADSRVCMTCVGDTKRASDKFTTEFESAVLTGTASEVKDEQEKTHALRLICERHTPANMGEFQRSMERSLNNTAVWKITIEEITGKRKKYDKDGAELKYGRMELE</sequence>
<protein>
    <submittedName>
        <fullName evidence="1">Pyridoxamine 5'-phosphate oxidase family protein</fullName>
    </submittedName>
</protein>
<evidence type="ECO:0000313" key="1">
    <source>
        <dbReference type="EMBL" id="QNM04709.1"/>
    </source>
</evidence>